<sequence>MQITSFFTVVALASVAVADLHNAAVCVNNRRTGSTGNGTPYGLGYGSWTEYEIDLTATQCACSYYKNRNTGTKQWDKCPDCRFDGLQCLSAAWHIGGDEVCRPDNGYVELSDTDRLFSRCTTTARPSAVRRVLRPTRGWN</sequence>
<evidence type="ECO:0000256" key="1">
    <source>
        <dbReference type="SAM" id="SignalP"/>
    </source>
</evidence>
<dbReference type="EMBL" id="WIGM01000524">
    <property type="protein sequence ID" value="KAF6822884.1"/>
    <property type="molecule type" value="Genomic_DNA"/>
</dbReference>
<gene>
    <name evidence="2" type="ORF">CMUS01_10904</name>
</gene>
<organism evidence="2 3">
    <name type="scientific">Colletotrichum musicola</name>
    <dbReference type="NCBI Taxonomy" id="2175873"/>
    <lineage>
        <taxon>Eukaryota</taxon>
        <taxon>Fungi</taxon>
        <taxon>Dikarya</taxon>
        <taxon>Ascomycota</taxon>
        <taxon>Pezizomycotina</taxon>
        <taxon>Sordariomycetes</taxon>
        <taxon>Hypocreomycetidae</taxon>
        <taxon>Glomerellales</taxon>
        <taxon>Glomerellaceae</taxon>
        <taxon>Colletotrichum</taxon>
        <taxon>Colletotrichum orchidearum species complex</taxon>
    </lineage>
</organism>
<protein>
    <submittedName>
        <fullName evidence="2">Uncharacterized protein</fullName>
    </submittedName>
</protein>
<dbReference type="OrthoDB" id="3489571at2759"/>
<feature type="signal peptide" evidence="1">
    <location>
        <begin position="1"/>
        <end position="18"/>
    </location>
</feature>
<evidence type="ECO:0000313" key="3">
    <source>
        <dbReference type="Proteomes" id="UP000639643"/>
    </source>
</evidence>
<keyword evidence="1" id="KW-0732">Signal</keyword>
<accession>A0A8H6K0W8</accession>
<evidence type="ECO:0000313" key="2">
    <source>
        <dbReference type="EMBL" id="KAF6822884.1"/>
    </source>
</evidence>
<keyword evidence="3" id="KW-1185">Reference proteome</keyword>
<dbReference type="AlphaFoldDB" id="A0A8H6K0W8"/>
<reference evidence="2" key="1">
    <citation type="journal article" date="2020" name="Phytopathology">
        <title>Genome Sequence Resources of Colletotrichum truncatum, C. plurivorum, C. musicola, and C. sojae: Four Species Pathogenic to Soybean (Glycine max).</title>
        <authorList>
            <person name="Rogerio F."/>
            <person name="Boufleur T.R."/>
            <person name="Ciampi-Guillardi M."/>
            <person name="Sukno S.A."/>
            <person name="Thon M.R."/>
            <person name="Massola Junior N.S."/>
            <person name="Baroncelli R."/>
        </authorList>
    </citation>
    <scope>NUCLEOTIDE SEQUENCE</scope>
    <source>
        <strain evidence="2">LFN0074</strain>
    </source>
</reference>
<dbReference type="Proteomes" id="UP000639643">
    <property type="component" value="Unassembled WGS sequence"/>
</dbReference>
<feature type="chain" id="PRO_5034104289" evidence="1">
    <location>
        <begin position="19"/>
        <end position="140"/>
    </location>
</feature>
<comment type="caution">
    <text evidence="2">The sequence shown here is derived from an EMBL/GenBank/DDBJ whole genome shotgun (WGS) entry which is preliminary data.</text>
</comment>
<proteinExistence type="predicted"/>
<name>A0A8H6K0W8_9PEZI</name>